<reference evidence="1 2" key="1">
    <citation type="journal article" date="2022" name="Hortic Res">
        <title>A haplotype resolved chromosomal level avocado genome allows analysis of novel avocado genes.</title>
        <authorList>
            <person name="Nath O."/>
            <person name="Fletcher S.J."/>
            <person name="Hayward A."/>
            <person name="Shaw L.M."/>
            <person name="Masouleh A.K."/>
            <person name="Furtado A."/>
            <person name="Henry R.J."/>
            <person name="Mitter N."/>
        </authorList>
    </citation>
    <scope>NUCLEOTIDE SEQUENCE [LARGE SCALE GENOMIC DNA]</scope>
    <source>
        <strain evidence="2">cv. Hass</strain>
    </source>
</reference>
<organism evidence="1 2">
    <name type="scientific">Persea americana</name>
    <name type="common">Avocado</name>
    <dbReference type="NCBI Taxonomy" id="3435"/>
    <lineage>
        <taxon>Eukaryota</taxon>
        <taxon>Viridiplantae</taxon>
        <taxon>Streptophyta</taxon>
        <taxon>Embryophyta</taxon>
        <taxon>Tracheophyta</taxon>
        <taxon>Spermatophyta</taxon>
        <taxon>Magnoliopsida</taxon>
        <taxon>Magnoliidae</taxon>
        <taxon>Laurales</taxon>
        <taxon>Lauraceae</taxon>
        <taxon>Persea</taxon>
    </lineage>
</organism>
<evidence type="ECO:0000313" key="1">
    <source>
        <dbReference type="EMBL" id="KAJ8635702.1"/>
    </source>
</evidence>
<accession>A0ACC2LRI8</accession>
<name>A0ACC2LRI8_PERAE</name>
<gene>
    <name evidence="1" type="ORF">MRB53_009969</name>
</gene>
<dbReference type="Proteomes" id="UP001234297">
    <property type="component" value="Chromosome 3"/>
</dbReference>
<keyword evidence="2" id="KW-1185">Reference proteome</keyword>
<sequence>MGSSDYMIIRHEKMGWLDILNLLIFRPRLSDCKFVDACLSHDTKLSDTPGYLVAISLLIQKLFLLIEYPLRLFGFAIEFPFNLVTANGGVLSLIVKFLTGSVVVPEEGTLNWWTFLGHTDPRLHLTKSSSPVSYLPQLGALNTVEGVNLLELLLMASKSAYENEEYVNNAVTNYWKMNFVGFYNCWNKYTETYGTQVYIFTDTAEDASLIVVTFRGTGFWVARDYVTDFDFSWLSMGSMGRAHVGFMKALGLQDETDYINGWPKYYTGDPDKAGAYYIVREQLRTLIQDHPNAKIIFTGHSMGASLSAIYPAILSLHEETDMLNRMAGVINSGRERTGDDTFASYMDALLKAKFSKRQCYRYDLVARIPFDDPIVRYKHFGECIYYKNWYEGEVITEEPNKNYFDSRFFPDMYYNQYKDFINSLFLPKTQGIDYKETLASLIYRSLGFFIPGMASHGPRDYLNAIRLGKVTIYDKEIV</sequence>
<dbReference type="EMBL" id="CM056811">
    <property type="protein sequence ID" value="KAJ8635702.1"/>
    <property type="molecule type" value="Genomic_DNA"/>
</dbReference>
<evidence type="ECO:0000313" key="2">
    <source>
        <dbReference type="Proteomes" id="UP001234297"/>
    </source>
</evidence>
<protein>
    <submittedName>
        <fullName evidence="1">Uncharacterized protein</fullName>
    </submittedName>
</protein>
<comment type="caution">
    <text evidence="1">The sequence shown here is derived from an EMBL/GenBank/DDBJ whole genome shotgun (WGS) entry which is preliminary data.</text>
</comment>
<proteinExistence type="predicted"/>